<name>A0A918SGV5_9FLAO</name>
<reference evidence="2" key="1">
    <citation type="journal article" date="2014" name="Int. J. Syst. Evol. Microbiol.">
        <title>Complete genome sequence of Corynebacterium casei LMG S-19264T (=DSM 44701T), isolated from a smear-ripened cheese.</title>
        <authorList>
            <consortium name="US DOE Joint Genome Institute (JGI-PGF)"/>
            <person name="Walter F."/>
            <person name="Albersmeier A."/>
            <person name="Kalinowski J."/>
            <person name="Ruckert C."/>
        </authorList>
    </citation>
    <scope>NUCLEOTIDE SEQUENCE</scope>
    <source>
        <strain evidence="2">KCTC 12719</strain>
    </source>
</reference>
<dbReference type="Proteomes" id="UP000610456">
    <property type="component" value="Unassembled WGS sequence"/>
</dbReference>
<accession>A0A918SGV5</accession>
<evidence type="ECO:0000313" key="3">
    <source>
        <dbReference type="Proteomes" id="UP000610456"/>
    </source>
</evidence>
<feature type="domain" description="Ig-like" evidence="1">
    <location>
        <begin position="1499"/>
        <end position="1577"/>
    </location>
</feature>
<proteinExistence type="predicted"/>
<organism evidence="2 3">
    <name type="scientific">Salinimicrobium marinum</name>
    <dbReference type="NCBI Taxonomy" id="680283"/>
    <lineage>
        <taxon>Bacteria</taxon>
        <taxon>Pseudomonadati</taxon>
        <taxon>Bacteroidota</taxon>
        <taxon>Flavobacteriia</taxon>
        <taxon>Flavobacteriales</taxon>
        <taxon>Flavobacteriaceae</taxon>
        <taxon>Salinimicrobium</taxon>
    </lineage>
</organism>
<gene>
    <name evidence="2" type="ORF">GCM10007103_22750</name>
</gene>
<evidence type="ECO:0000259" key="1">
    <source>
        <dbReference type="Pfam" id="PF19081"/>
    </source>
</evidence>
<sequence>MRIFTLGKNGITLFYFAFILFSGTYSYGQQVDSCGVTDQNTEAAGNQQYFCDSQEAELNDLLVSGTNISYYEDSNYSTELDATDLLVGGTTYYINVDGCSSSVTVTIFNQPQILGVEEDALTRRPEASTKQSLGTLGLCVADVDSPGIFVSDLRTNAPEGTIQWYMSATGTGEPQPIANPAAEELQNNTYYYAERVYNDPVDSELNCATNRARTLVLLTAEAAPEATPEQEFCSSDNPTVGDIVASGDNRYYSTATSEVEISQNALLEDGRTYYVSTLGQSCESELRTPVTVTVQEPVELEDQVGTVCETEVSETFPDEDSIREFYVNLLGDGYSVDGTFEPTIDEIIEDYANSDGTGDFTTTYTVNTGLCESQADLTISITPAAEANAGGDQQATLCIGEGEQNLFDLLGEDATQGGAFVGYDGGTFDPSTEGAGTYQITYTVSESDEESCITGTSSAVITIIVNDGEGDLGEDQVAVICETDISSTFPDDTAVEDFYLALLPEGVSQTGTFEPSIQELVEEYQDNSDGLGDFTTTYTVGDDECTGSIDLTISIIEAVEANTGDIADVTVCSAEGSIDLFAQLSEANTPGGTFFNEAGDEIANGTFSTSEEGEFTITYTVSEDDEETCLTGTNSTSFTVNVTEGTANAGDDVLIELCAAQVDNFIANPAEAIAFLSGIIDEDVDQTGTFEPSLGSIVAQWTSNPIGTFNSTYTVGNDECEDSAEITIVVTEDGPSLGEEQVGIICESDVSSTFPDNTAVEDFYLALLPEGVSQTGTFEPSIQEMVEEYQDDSDGLGDFTTTYTVDNGECVASVDLTIRINEAEDANAGTIADQTVCSTDGLIDLSTYLSDEATNGGTFSGTGVEENGMFNPSTGADVYTITYFVDDSADCVTPGTEDSTTFEIEVLQGADLGEDLTATVCETDLADDFGADDFTAYYMSLLGDLPANGTFSPSLTSLYDDYTDQSTGTFTTTYTVGSEACEDSVQISLTINEEEDANAGTIADQTVCSTDGLIDLSTYLSDEATSGGTFSGTGVDENGMFNPATGVDVYTITYSVDDSADCVTPGTEDSTTFEIEVLQGADLGEDITATVCETDLADDFGADDFTAYYMSLLGDLPANGTFSPSLTSLYDDYTDQSTGTFTTTYTVGSEACEDSVQISLTINEEEDANAGTIADQTVCSTDGLIDLSAYLSDEATLGGTFSGTGVDENGMFNPATGVDVYTITYFVDDSADCVTSGTEDSTTFEIEVLEGPDAGSNNSADLCNADIQAGLFDGDIDLLRAFYLDLLDEGVSREGTFTTNLQDLIDRYDSGDEIGAFTAIYSVSNGNCENSVELTLNVITGEEPNAGEDMDLAFCTTEGAQDLTEYLADGVNTTGSFEGLEDGIFDPSELEAGEYTYTYTVITTGECGGADTATITVTLSDSPEAPEVDNAVYCVSEGATVADLDAERGLNWYSTADLGTPALADDVLVEGPYYVTQTNEGGCESEATEITVTLEDTAAPTLGQDGNVFCEFDNPTIADLENNITETGDITWYDAATGGEAYSSAELLEDGMTYYASLTDATSACESSQRLAVTVTLESCELLIPEAFSPNGDGINDRFDIENLSAEYPNFGMEIYNRWGNKVFTGNSSNSSWDGTSDDGSLGDGVLPVGVYFYILNFNDGQTAPIQGRVYLSR</sequence>
<dbReference type="RefSeq" id="WP_189604884.1">
    <property type="nucleotide sequence ID" value="NZ_BMXB01000009.1"/>
</dbReference>
<dbReference type="InterPro" id="IPR026341">
    <property type="entry name" value="T9SS_type_B"/>
</dbReference>
<dbReference type="Pfam" id="PF19081">
    <property type="entry name" value="Ig_7"/>
    <property type="match status" value="1"/>
</dbReference>
<protein>
    <recommendedName>
        <fullName evidence="1">Ig-like domain-containing protein</fullName>
    </recommendedName>
</protein>
<dbReference type="EMBL" id="BMXB01000009">
    <property type="protein sequence ID" value="GHA40863.1"/>
    <property type="molecule type" value="Genomic_DNA"/>
</dbReference>
<evidence type="ECO:0000313" key="2">
    <source>
        <dbReference type="EMBL" id="GHA40863.1"/>
    </source>
</evidence>
<keyword evidence="3" id="KW-1185">Reference proteome</keyword>
<reference evidence="2" key="2">
    <citation type="submission" date="2020-09" db="EMBL/GenBank/DDBJ databases">
        <authorList>
            <person name="Sun Q."/>
            <person name="Kim S."/>
        </authorList>
    </citation>
    <scope>NUCLEOTIDE SEQUENCE</scope>
    <source>
        <strain evidence="2">KCTC 12719</strain>
    </source>
</reference>
<comment type="caution">
    <text evidence="2">The sequence shown here is derived from an EMBL/GenBank/DDBJ whole genome shotgun (WGS) entry which is preliminary data.</text>
</comment>
<dbReference type="InterPro" id="IPR044023">
    <property type="entry name" value="Ig_7"/>
</dbReference>
<dbReference type="NCBIfam" id="TIGR04131">
    <property type="entry name" value="Bac_Flav_CTERM"/>
    <property type="match status" value="1"/>
</dbReference>
<dbReference type="Pfam" id="PF13585">
    <property type="entry name" value="CHU_C"/>
    <property type="match status" value="1"/>
</dbReference>